<evidence type="ECO:0008006" key="4">
    <source>
        <dbReference type="Google" id="ProtNLM"/>
    </source>
</evidence>
<keyword evidence="1" id="KW-0472">Membrane</keyword>
<reference evidence="2 3" key="1">
    <citation type="submission" date="2018-08" db="EMBL/GenBank/DDBJ databases">
        <title>Fibrisoma montanum sp. nov., isolated from Danxia mountain soil.</title>
        <authorList>
            <person name="Huang Y."/>
        </authorList>
    </citation>
    <scope>NUCLEOTIDE SEQUENCE [LARGE SCALE GENOMIC DNA]</scope>
    <source>
        <strain evidence="2 3">HYT19</strain>
    </source>
</reference>
<keyword evidence="3" id="KW-1185">Reference proteome</keyword>
<keyword evidence="1" id="KW-0812">Transmembrane</keyword>
<gene>
    <name evidence="2" type="ORF">DYU11_18890</name>
</gene>
<dbReference type="OrthoDB" id="821231at2"/>
<evidence type="ECO:0000313" key="3">
    <source>
        <dbReference type="Proteomes" id="UP000283523"/>
    </source>
</evidence>
<proteinExistence type="predicted"/>
<dbReference type="RefSeq" id="WP_119669264.1">
    <property type="nucleotide sequence ID" value="NZ_QXED01000005.1"/>
</dbReference>
<sequence>MERPTDKEAEHDWVERYLNGQMTADERAVVEAERQADPAFDTDVTLLKRTHDLMKEAFLEQQAIDTIRQLQVRDRRRTRQLRVITRSLGSVVALAAMLVLYLSFSPITVPDSENDLSVTRSLADDTTATVQKRVFGQFFDGQAHLTEGQYALAVKNFEQVLSATDIRPYFREAAQWHLAVAYLKSGQPDKAERMYNQFTGCVDCEYSVNPIDRWKVWWRIKLAQWLD</sequence>
<name>A0A418M6K8_9BACT</name>
<evidence type="ECO:0000256" key="1">
    <source>
        <dbReference type="SAM" id="Phobius"/>
    </source>
</evidence>
<dbReference type="Gene3D" id="1.25.40.10">
    <property type="entry name" value="Tetratricopeptide repeat domain"/>
    <property type="match status" value="1"/>
</dbReference>
<feature type="transmembrane region" description="Helical" evidence="1">
    <location>
        <begin position="83"/>
        <end position="104"/>
    </location>
</feature>
<comment type="caution">
    <text evidence="2">The sequence shown here is derived from an EMBL/GenBank/DDBJ whole genome shotgun (WGS) entry which is preliminary data.</text>
</comment>
<keyword evidence="1" id="KW-1133">Transmembrane helix</keyword>
<evidence type="ECO:0000313" key="2">
    <source>
        <dbReference type="EMBL" id="RIV21471.1"/>
    </source>
</evidence>
<accession>A0A418M6K8</accession>
<dbReference type="Proteomes" id="UP000283523">
    <property type="component" value="Unassembled WGS sequence"/>
</dbReference>
<dbReference type="InterPro" id="IPR011990">
    <property type="entry name" value="TPR-like_helical_dom_sf"/>
</dbReference>
<dbReference type="SUPFAM" id="SSF48452">
    <property type="entry name" value="TPR-like"/>
    <property type="match status" value="1"/>
</dbReference>
<dbReference type="Pfam" id="PF14559">
    <property type="entry name" value="TPR_19"/>
    <property type="match status" value="1"/>
</dbReference>
<dbReference type="EMBL" id="QXED01000005">
    <property type="protein sequence ID" value="RIV21471.1"/>
    <property type="molecule type" value="Genomic_DNA"/>
</dbReference>
<protein>
    <recommendedName>
        <fullName evidence="4">Tetratricopeptide repeat protein</fullName>
    </recommendedName>
</protein>
<dbReference type="AlphaFoldDB" id="A0A418M6K8"/>
<organism evidence="2 3">
    <name type="scientific">Fibrisoma montanum</name>
    <dbReference type="NCBI Taxonomy" id="2305895"/>
    <lineage>
        <taxon>Bacteria</taxon>
        <taxon>Pseudomonadati</taxon>
        <taxon>Bacteroidota</taxon>
        <taxon>Cytophagia</taxon>
        <taxon>Cytophagales</taxon>
        <taxon>Spirosomataceae</taxon>
        <taxon>Fibrisoma</taxon>
    </lineage>
</organism>